<dbReference type="Pfam" id="PF08245">
    <property type="entry name" value="Mur_ligase_M"/>
    <property type="match status" value="1"/>
</dbReference>
<comment type="caution">
    <text evidence="15">The sequence shown here is derived from an EMBL/GenBank/DDBJ whole genome shotgun (WGS) entry which is preliminary data.</text>
</comment>
<accession>A0A927C534</accession>
<dbReference type="NCBIfam" id="TIGR01143">
    <property type="entry name" value="murF"/>
    <property type="match status" value="1"/>
</dbReference>
<keyword evidence="16" id="KW-1185">Reference proteome</keyword>
<sequence length="460" mass="47446">MIASLTLHDVAQVTGGSVVGDAQLAFDRVGTDTRKLSSGSLFIALAGENFDGHDFLSTAKEAGAIASVVAHSEGVLPEVVVDDTQLALGQIAGLNRGNFNGGLVGLTGSSGKTSTKEMVAAILAEAGSVYATRGNLNNEIGVPLSLLELDSQHQFAVIEMGAAKAGDIAYLCQFVKPKVAILTNAQPAHIAGFGSLDGVASTKGEIFTALEAGGVAVINADDQYAALWQNMASHCSQKLFSIEKTADVWASEITPKANGGSEFLLHTEQGDRFVSLPLSGKHMVANALAATAAAMAVGANLDHVVTGLASLKSVSGRLYRQTISGVTLIDDSYNANPGSVKAAIDVLATSVGRKVLVLGAMAELGADAQAMHVDVAKYASEAGIDLLLVCGAYAELMAAAFDKSAERAVAFVDKAELTQDLIKQTKENDTILIKGSRSSAMDRVVNEIEASLKARSGGVN</sequence>
<dbReference type="HAMAP" id="MF_02019">
    <property type="entry name" value="MurF"/>
    <property type="match status" value="1"/>
</dbReference>
<dbReference type="InterPro" id="IPR005863">
    <property type="entry name" value="UDP-N-AcMur_synth"/>
</dbReference>
<evidence type="ECO:0000256" key="8">
    <source>
        <dbReference type="ARBA" id="ARBA00023306"/>
    </source>
</evidence>
<dbReference type="InterPro" id="IPR036565">
    <property type="entry name" value="Mur-like_cat_sf"/>
</dbReference>
<dbReference type="EC" id="6.3.2.10" evidence="10 11"/>
<keyword evidence="5 10" id="KW-0067">ATP-binding</keyword>
<evidence type="ECO:0000256" key="5">
    <source>
        <dbReference type="ARBA" id="ARBA00022840"/>
    </source>
</evidence>
<dbReference type="EMBL" id="JACXLD010000007">
    <property type="protein sequence ID" value="MBD2859736.1"/>
    <property type="molecule type" value="Genomic_DNA"/>
</dbReference>
<evidence type="ECO:0000313" key="16">
    <source>
        <dbReference type="Proteomes" id="UP000610558"/>
    </source>
</evidence>
<comment type="function">
    <text evidence="10 11">Involved in cell wall formation. Catalyzes the final step in the synthesis of UDP-N-acetylmuramoyl-pentapeptide, the precursor of murein.</text>
</comment>
<dbReference type="SUPFAM" id="SSF53623">
    <property type="entry name" value="MurD-like peptide ligases, catalytic domain"/>
    <property type="match status" value="1"/>
</dbReference>
<evidence type="ECO:0000256" key="9">
    <source>
        <dbReference type="ARBA" id="ARBA00023316"/>
    </source>
</evidence>
<dbReference type="InterPro" id="IPR000713">
    <property type="entry name" value="Mur_ligase_N"/>
</dbReference>
<dbReference type="RefSeq" id="WP_190765881.1">
    <property type="nucleotide sequence ID" value="NZ_JACXLD010000007.1"/>
</dbReference>
<dbReference type="Pfam" id="PF02875">
    <property type="entry name" value="Mur_ligase_C"/>
    <property type="match status" value="1"/>
</dbReference>
<comment type="similarity">
    <text evidence="10">Belongs to the MurCDEF family. MurF subfamily.</text>
</comment>
<dbReference type="AlphaFoldDB" id="A0A927C534"/>
<evidence type="ECO:0000256" key="1">
    <source>
        <dbReference type="ARBA" id="ARBA00022490"/>
    </source>
</evidence>
<keyword evidence="7 10" id="KW-0573">Peptidoglycan synthesis</keyword>
<dbReference type="SUPFAM" id="SSF63418">
    <property type="entry name" value="MurE/MurF N-terminal domain"/>
    <property type="match status" value="1"/>
</dbReference>
<keyword evidence="2 10" id="KW-0436">Ligase</keyword>
<dbReference type="SUPFAM" id="SSF53244">
    <property type="entry name" value="MurD-like peptide ligases, peptide-binding domain"/>
    <property type="match status" value="1"/>
</dbReference>
<evidence type="ECO:0000259" key="13">
    <source>
        <dbReference type="Pfam" id="PF02875"/>
    </source>
</evidence>
<evidence type="ECO:0000259" key="14">
    <source>
        <dbReference type="Pfam" id="PF08245"/>
    </source>
</evidence>
<dbReference type="InterPro" id="IPR051046">
    <property type="entry name" value="MurCDEF_CellWall_CoF430Synth"/>
</dbReference>
<dbReference type="Gene3D" id="3.40.1190.10">
    <property type="entry name" value="Mur-like, catalytic domain"/>
    <property type="match status" value="1"/>
</dbReference>
<dbReference type="Gene3D" id="3.40.1390.10">
    <property type="entry name" value="MurE/MurF, N-terminal domain"/>
    <property type="match status" value="1"/>
</dbReference>
<dbReference type="InterPro" id="IPR004101">
    <property type="entry name" value="Mur_ligase_C"/>
</dbReference>
<keyword evidence="4 10" id="KW-0547">Nucleotide-binding</keyword>
<comment type="pathway">
    <text evidence="10 11">Cell wall biogenesis; peptidoglycan biosynthesis.</text>
</comment>
<dbReference type="PANTHER" id="PTHR43024">
    <property type="entry name" value="UDP-N-ACETYLMURAMOYL-TRIPEPTIDE--D-ALANYL-D-ALANINE LIGASE"/>
    <property type="match status" value="1"/>
</dbReference>
<dbReference type="GO" id="GO:0005737">
    <property type="term" value="C:cytoplasm"/>
    <property type="evidence" value="ECO:0007669"/>
    <property type="project" value="UniProtKB-SubCell"/>
</dbReference>
<evidence type="ECO:0000259" key="12">
    <source>
        <dbReference type="Pfam" id="PF01225"/>
    </source>
</evidence>
<feature type="binding site" evidence="10">
    <location>
        <begin position="108"/>
        <end position="114"/>
    </location>
    <ligand>
        <name>ATP</name>
        <dbReference type="ChEBI" id="CHEBI:30616"/>
    </ligand>
</feature>
<feature type="domain" description="Mur ligase central" evidence="14">
    <location>
        <begin position="107"/>
        <end position="294"/>
    </location>
</feature>
<evidence type="ECO:0000256" key="2">
    <source>
        <dbReference type="ARBA" id="ARBA00022598"/>
    </source>
</evidence>
<dbReference type="Proteomes" id="UP000610558">
    <property type="component" value="Unassembled WGS sequence"/>
</dbReference>
<dbReference type="InterPro" id="IPR036615">
    <property type="entry name" value="Mur_ligase_C_dom_sf"/>
</dbReference>
<dbReference type="GO" id="GO:0051301">
    <property type="term" value="P:cell division"/>
    <property type="evidence" value="ECO:0007669"/>
    <property type="project" value="UniProtKB-KW"/>
</dbReference>
<organism evidence="15 16">
    <name type="scientific">Spongiibacter pelagi</name>
    <dbReference type="NCBI Taxonomy" id="2760804"/>
    <lineage>
        <taxon>Bacteria</taxon>
        <taxon>Pseudomonadati</taxon>
        <taxon>Pseudomonadota</taxon>
        <taxon>Gammaproteobacteria</taxon>
        <taxon>Cellvibrionales</taxon>
        <taxon>Spongiibacteraceae</taxon>
        <taxon>Spongiibacter</taxon>
    </lineage>
</organism>
<comment type="subcellular location">
    <subcellularLocation>
        <location evidence="10 11">Cytoplasm</location>
    </subcellularLocation>
</comment>
<evidence type="ECO:0000256" key="11">
    <source>
        <dbReference type="RuleBase" id="RU004136"/>
    </source>
</evidence>
<gene>
    <name evidence="10" type="primary">murF</name>
    <name evidence="15" type="ORF">IB286_12055</name>
</gene>
<dbReference type="Gene3D" id="3.90.190.20">
    <property type="entry name" value="Mur ligase, C-terminal domain"/>
    <property type="match status" value="1"/>
</dbReference>
<evidence type="ECO:0000256" key="7">
    <source>
        <dbReference type="ARBA" id="ARBA00022984"/>
    </source>
</evidence>
<proteinExistence type="inferred from homology"/>
<dbReference type="GO" id="GO:0047480">
    <property type="term" value="F:UDP-N-acetylmuramoyl-tripeptide-D-alanyl-D-alanine ligase activity"/>
    <property type="evidence" value="ECO:0007669"/>
    <property type="project" value="UniProtKB-UniRule"/>
</dbReference>
<dbReference type="GO" id="GO:0008360">
    <property type="term" value="P:regulation of cell shape"/>
    <property type="evidence" value="ECO:0007669"/>
    <property type="project" value="UniProtKB-KW"/>
</dbReference>
<keyword evidence="6 10" id="KW-0133">Cell shape</keyword>
<dbReference type="InterPro" id="IPR013221">
    <property type="entry name" value="Mur_ligase_cen"/>
</dbReference>
<evidence type="ECO:0000256" key="10">
    <source>
        <dbReference type="HAMAP-Rule" id="MF_02019"/>
    </source>
</evidence>
<evidence type="ECO:0000256" key="3">
    <source>
        <dbReference type="ARBA" id="ARBA00022618"/>
    </source>
</evidence>
<keyword evidence="9 10" id="KW-0961">Cell wall biogenesis/degradation</keyword>
<feature type="domain" description="Mur ligase N-terminal catalytic" evidence="12">
    <location>
        <begin position="29"/>
        <end position="73"/>
    </location>
</feature>
<name>A0A927C534_9GAMM</name>
<dbReference type="PANTHER" id="PTHR43024:SF1">
    <property type="entry name" value="UDP-N-ACETYLMURAMOYL-TRIPEPTIDE--D-ALANYL-D-ALANINE LIGASE"/>
    <property type="match status" value="1"/>
</dbReference>
<comment type="catalytic activity">
    <reaction evidence="10 11">
        <text>D-alanyl-D-alanine + UDP-N-acetyl-alpha-D-muramoyl-L-alanyl-gamma-D-glutamyl-meso-2,6-diaminopimelate + ATP = UDP-N-acetyl-alpha-D-muramoyl-L-alanyl-gamma-D-glutamyl-meso-2,6-diaminopimeloyl-D-alanyl-D-alanine + ADP + phosphate + H(+)</text>
        <dbReference type="Rhea" id="RHEA:28374"/>
        <dbReference type="ChEBI" id="CHEBI:15378"/>
        <dbReference type="ChEBI" id="CHEBI:30616"/>
        <dbReference type="ChEBI" id="CHEBI:43474"/>
        <dbReference type="ChEBI" id="CHEBI:57822"/>
        <dbReference type="ChEBI" id="CHEBI:61386"/>
        <dbReference type="ChEBI" id="CHEBI:83905"/>
        <dbReference type="ChEBI" id="CHEBI:456216"/>
        <dbReference type="EC" id="6.3.2.10"/>
    </reaction>
</comment>
<keyword evidence="3 10" id="KW-0132">Cell division</keyword>
<protein>
    <recommendedName>
        <fullName evidence="10 11">UDP-N-acetylmuramoyl-tripeptide--D-alanyl-D-alanine ligase</fullName>
        <ecNumber evidence="10 11">6.3.2.10</ecNumber>
    </recommendedName>
    <alternativeName>
        <fullName evidence="10">D-alanyl-D-alanine-adding enzyme</fullName>
    </alternativeName>
</protein>
<dbReference type="GO" id="GO:0071555">
    <property type="term" value="P:cell wall organization"/>
    <property type="evidence" value="ECO:0007669"/>
    <property type="project" value="UniProtKB-KW"/>
</dbReference>
<evidence type="ECO:0000313" key="15">
    <source>
        <dbReference type="EMBL" id="MBD2859736.1"/>
    </source>
</evidence>
<evidence type="ECO:0000256" key="6">
    <source>
        <dbReference type="ARBA" id="ARBA00022960"/>
    </source>
</evidence>
<keyword evidence="8 10" id="KW-0131">Cell cycle</keyword>
<dbReference type="GO" id="GO:0009252">
    <property type="term" value="P:peptidoglycan biosynthetic process"/>
    <property type="evidence" value="ECO:0007669"/>
    <property type="project" value="UniProtKB-UniRule"/>
</dbReference>
<keyword evidence="1 10" id="KW-0963">Cytoplasm</keyword>
<dbReference type="Pfam" id="PF01225">
    <property type="entry name" value="Mur_ligase"/>
    <property type="match status" value="1"/>
</dbReference>
<evidence type="ECO:0000256" key="4">
    <source>
        <dbReference type="ARBA" id="ARBA00022741"/>
    </source>
</evidence>
<dbReference type="GO" id="GO:0005524">
    <property type="term" value="F:ATP binding"/>
    <property type="evidence" value="ECO:0007669"/>
    <property type="project" value="UniProtKB-UniRule"/>
</dbReference>
<dbReference type="InterPro" id="IPR035911">
    <property type="entry name" value="MurE/MurF_N"/>
</dbReference>
<reference evidence="15" key="1">
    <citation type="submission" date="2020-09" db="EMBL/GenBank/DDBJ databases">
        <authorList>
            <person name="Yoon J.-W."/>
        </authorList>
    </citation>
    <scope>NUCLEOTIDE SEQUENCE</scope>
    <source>
        <strain evidence="15">KMU-158</strain>
    </source>
</reference>
<feature type="domain" description="Mur ligase C-terminal" evidence="13">
    <location>
        <begin position="320"/>
        <end position="437"/>
    </location>
</feature>